<proteinExistence type="predicted"/>
<evidence type="ECO:0000313" key="1">
    <source>
        <dbReference type="EMBL" id="GBN01869.1"/>
    </source>
</evidence>
<dbReference type="AlphaFoldDB" id="A0A4Y2KIK6"/>
<comment type="caution">
    <text evidence="1">The sequence shown here is derived from an EMBL/GenBank/DDBJ whole genome shotgun (WGS) entry which is preliminary data.</text>
</comment>
<evidence type="ECO:0000313" key="3">
    <source>
        <dbReference type="Proteomes" id="UP000499080"/>
    </source>
</evidence>
<feature type="non-terminal residue" evidence="1">
    <location>
        <position position="1"/>
    </location>
</feature>
<gene>
    <name evidence="2" type="ORF">AVEN_213206_1</name>
    <name evidence="1" type="ORF">AVEN_87938_1</name>
</gene>
<evidence type="ECO:0000313" key="2">
    <source>
        <dbReference type="EMBL" id="GBN01936.1"/>
    </source>
</evidence>
<dbReference type="Proteomes" id="UP000499080">
    <property type="component" value="Unassembled WGS sequence"/>
</dbReference>
<accession>A0A4Y2KIK6</accession>
<keyword evidence="3" id="KW-1185">Reference proteome</keyword>
<dbReference type="EMBL" id="BGPR01194963">
    <property type="protein sequence ID" value="GBN01869.1"/>
    <property type="molecule type" value="Genomic_DNA"/>
</dbReference>
<organism evidence="1 3">
    <name type="scientific">Araneus ventricosus</name>
    <name type="common">Orbweaver spider</name>
    <name type="synonym">Epeira ventricosa</name>
    <dbReference type="NCBI Taxonomy" id="182803"/>
    <lineage>
        <taxon>Eukaryota</taxon>
        <taxon>Metazoa</taxon>
        <taxon>Ecdysozoa</taxon>
        <taxon>Arthropoda</taxon>
        <taxon>Chelicerata</taxon>
        <taxon>Arachnida</taxon>
        <taxon>Araneae</taxon>
        <taxon>Araneomorphae</taxon>
        <taxon>Entelegynae</taxon>
        <taxon>Araneoidea</taxon>
        <taxon>Araneidae</taxon>
        <taxon>Araneus</taxon>
    </lineage>
</organism>
<sequence>SPVEDHIHGLPPLFMKSRNIGPLVSAALKFMEGYLVNIVTNMEIRFPAI</sequence>
<protein>
    <submittedName>
        <fullName evidence="1">Uncharacterized protein</fullName>
    </submittedName>
</protein>
<name>A0A4Y2KIK6_ARAVE</name>
<reference evidence="1 3" key="1">
    <citation type="journal article" date="2019" name="Sci. Rep.">
        <title>Orb-weaving spider Araneus ventricosus genome elucidates the spidroin gene catalogue.</title>
        <authorList>
            <person name="Kono N."/>
            <person name="Nakamura H."/>
            <person name="Ohtoshi R."/>
            <person name="Moran D.A.P."/>
            <person name="Shinohara A."/>
            <person name="Yoshida Y."/>
            <person name="Fujiwara M."/>
            <person name="Mori M."/>
            <person name="Tomita M."/>
            <person name="Arakawa K."/>
        </authorList>
    </citation>
    <scope>NUCLEOTIDE SEQUENCE [LARGE SCALE GENOMIC DNA]</scope>
</reference>
<dbReference type="EMBL" id="BGPR01194990">
    <property type="protein sequence ID" value="GBN01936.1"/>
    <property type="molecule type" value="Genomic_DNA"/>
</dbReference>